<organism evidence="1 2">
    <name type="scientific">Metschnikowia bicuspidata var. bicuspidata NRRL YB-4993</name>
    <dbReference type="NCBI Taxonomy" id="869754"/>
    <lineage>
        <taxon>Eukaryota</taxon>
        <taxon>Fungi</taxon>
        <taxon>Dikarya</taxon>
        <taxon>Ascomycota</taxon>
        <taxon>Saccharomycotina</taxon>
        <taxon>Pichiomycetes</taxon>
        <taxon>Metschnikowiaceae</taxon>
        <taxon>Metschnikowia</taxon>
    </lineage>
</organism>
<reference evidence="1 2" key="1">
    <citation type="submission" date="2016-05" db="EMBL/GenBank/DDBJ databases">
        <title>Comparative genomics of biotechnologically important yeasts.</title>
        <authorList>
            <consortium name="DOE Joint Genome Institute"/>
            <person name="Riley R."/>
            <person name="Haridas S."/>
            <person name="Wolfe K.H."/>
            <person name="Lopes M.R."/>
            <person name="Hittinger C.T."/>
            <person name="Goker M."/>
            <person name="Salamov A."/>
            <person name="Wisecaver J."/>
            <person name="Long T.M."/>
            <person name="Aerts A.L."/>
            <person name="Barry K."/>
            <person name="Choi C."/>
            <person name="Clum A."/>
            <person name="Coughlan A.Y."/>
            <person name="Deshpande S."/>
            <person name="Douglass A.P."/>
            <person name="Hanson S.J."/>
            <person name="Klenk H.-P."/>
            <person name="LaButti K."/>
            <person name="Lapidus A."/>
            <person name="Lindquist E."/>
            <person name="Lipzen A."/>
            <person name="Meier-kolthoff J.P."/>
            <person name="Ohm R.A."/>
            <person name="Otillar R.P."/>
            <person name="Pangilinan J."/>
            <person name="Peng Y."/>
            <person name="Rokas A."/>
            <person name="Rosa C.A."/>
            <person name="Scheuner C."/>
            <person name="Sibirny A.A."/>
            <person name="Slot J.C."/>
            <person name="Stielow J.B."/>
            <person name="Sun H."/>
            <person name="Kurtzman C.P."/>
            <person name="Blackwell M."/>
            <person name="Grigoriev I.V."/>
            <person name="Jeffries T.W."/>
        </authorList>
    </citation>
    <scope>NUCLEOTIDE SEQUENCE [LARGE SCALE GENOMIC DNA]</scope>
    <source>
        <strain evidence="1 2">NRRL YB-4993</strain>
    </source>
</reference>
<dbReference type="RefSeq" id="XP_018714010.1">
    <property type="nucleotide sequence ID" value="XM_018858545.1"/>
</dbReference>
<dbReference type="STRING" id="869754.A0A1A0HH73"/>
<accession>A0A1A0HH73</accession>
<protein>
    <submittedName>
        <fullName evidence="1">Uncharacterized protein</fullName>
    </submittedName>
</protein>
<dbReference type="Proteomes" id="UP000092555">
    <property type="component" value="Unassembled WGS sequence"/>
</dbReference>
<dbReference type="AlphaFoldDB" id="A0A1A0HH73"/>
<dbReference type="OrthoDB" id="4072599at2759"/>
<sequence length="178" mass="20772">MWPFTSGDKSSDTLDKELPQSLKEFFKETDPSHRLNDLNEDPREAQVQEVLASQSNEYNDEFDQYKHRETPRKVASVNCAELLQAVVTCYRGWLFLGNDCSDEIVRTKICMEIQQEALKKLRYQDCCNKRHCTSIRAFTDKLFTAHFGQYGEKIDDETRARFDVALNEAFAAVWKKEK</sequence>
<proteinExistence type="predicted"/>
<gene>
    <name evidence="1" type="ORF">METBIDRAFT_76531</name>
</gene>
<dbReference type="EMBL" id="LXTC01000001">
    <property type="protein sequence ID" value="OBA23529.1"/>
    <property type="molecule type" value="Genomic_DNA"/>
</dbReference>
<name>A0A1A0HH73_9ASCO</name>
<comment type="caution">
    <text evidence="1">The sequence shown here is derived from an EMBL/GenBank/DDBJ whole genome shotgun (WGS) entry which is preliminary data.</text>
</comment>
<dbReference type="GeneID" id="30031521"/>
<evidence type="ECO:0000313" key="1">
    <source>
        <dbReference type="EMBL" id="OBA23529.1"/>
    </source>
</evidence>
<evidence type="ECO:0000313" key="2">
    <source>
        <dbReference type="Proteomes" id="UP000092555"/>
    </source>
</evidence>
<keyword evidence="2" id="KW-1185">Reference proteome</keyword>